<evidence type="ECO:0000313" key="3">
    <source>
        <dbReference type="Proteomes" id="UP000008237"/>
    </source>
</evidence>
<dbReference type="AlphaFoldDB" id="E2BIB5"/>
<dbReference type="InParanoid" id="E2BIB5"/>
<dbReference type="EMBL" id="GL448490">
    <property type="protein sequence ID" value="EFN84564.1"/>
    <property type="molecule type" value="Genomic_DNA"/>
</dbReference>
<organism evidence="3">
    <name type="scientific">Harpegnathos saltator</name>
    <name type="common">Jerdon's jumping ant</name>
    <dbReference type="NCBI Taxonomy" id="610380"/>
    <lineage>
        <taxon>Eukaryota</taxon>
        <taxon>Metazoa</taxon>
        <taxon>Ecdysozoa</taxon>
        <taxon>Arthropoda</taxon>
        <taxon>Hexapoda</taxon>
        <taxon>Insecta</taxon>
        <taxon>Pterygota</taxon>
        <taxon>Neoptera</taxon>
        <taxon>Endopterygota</taxon>
        <taxon>Hymenoptera</taxon>
        <taxon>Apocrita</taxon>
        <taxon>Aculeata</taxon>
        <taxon>Formicoidea</taxon>
        <taxon>Formicidae</taxon>
        <taxon>Ponerinae</taxon>
        <taxon>Ponerini</taxon>
        <taxon>Harpegnathos</taxon>
    </lineage>
</organism>
<sequence length="915" mass="99659">MVIGVREGMGMVREEEEEMEEIMVRKSTEELNALGFGPRDRRGGSIVPVASSSSSSIGLDEELMADSLPEMAVVGDAYSELDKMDWLCPEDVYLPGDCSEAGSIGVPFWSDAEKDSSMFKDRHHNYKKRSQRRLWTKAPDYSGESWPDLPLMDVENSSLVSEEPRQDGEESLPLAASSEALEFWPRRRRKWSWRAGHWIGGAERSALDGSVVRGTSMYEEELVAISPLNWPFGRTSVDMCICHDRLIPGTPIVVRQKAVGMDGDVCGRKEDLRLHLEKEMVSDAVGVDPLFMVELMELESSMRESLREMEASGDRIREALRAIDSLLDDRGYRGLFEEKLEGISDSGGRGRTPVVEESLRLSVALESSVDNGLARSNLAVRPAGVLHVGKEEGRRLDEAKDGAAGESVSVEEEGNRRKMTKKRRKKNMRIRIRKRILGGISSSRSKIVELEEEELQANVTSALDVAAEASRGSADSIGPRGSGRIGPVGPRSRSVKIDDGDVAGFGLDSIMCPICRGSGRVGNPRDPCYGGRLRGRNGPVRYQEVVSASDGCAVASPPVGSWSGMKYDRSVDLDLDSRGGLKARTGLKEGDWIRVLGRRNKKKWSNRLGDKGIIKEVQDIGHKSEEELKGGCAMDRARTSRGGDSTRMEDGLSLREWARLPVCSTDVRVEVIGRNGLHLDGGNPGSDGVQGKELGGKDRIVDDTVTTLATIPGRGPMTSSSVVAVQELERIGLGTKNRIGKGCSWIRLRWQDGIGKEEKIGLRKEVDCRELVGEVVAVGGVRPAYSEGATWAAQRQDGLPLSELELARSSSSFSVGSVRNLRMVRNDDSGPLSGTATILGRGPKTLDREVLEQGVVRNGSRIRYRRGVRNSWSKSRSRSGDWCGNEVGEVCCCGGVAGGGSSSNGGDSVSNWPGP</sequence>
<keyword evidence="3" id="KW-1185">Reference proteome</keyword>
<evidence type="ECO:0000256" key="1">
    <source>
        <dbReference type="SAM" id="MobiDB-lite"/>
    </source>
</evidence>
<feature type="compositionally biased region" description="Basic and acidic residues" evidence="1">
    <location>
        <begin position="392"/>
        <end position="403"/>
    </location>
</feature>
<name>E2BIB5_HARSA</name>
<feature type="region of interest" description="Disordered" evidence="1">
    <location>
        <begin position="470"/>
        <end position="497"/>
    </location>
</feature>
<evidence type="ECO:0000313" key="2">
    <source>
        <dbReference type="EMBL" id="EFN84564.1"/>
    </source>
</evidence>
<gene>
    <name evidence="2" type="ORF">EAI_17547</name>
</gene>
<reference evidence="2 3" key="1">
    <citation type="journal article" date="2010" name="Science">
        <title>Genomic comparison of the ants Camponotus floridanus and Harpegnathos saltator.</title>
        <authorList>
            <person name="Bonasio R."/>
            <person name="Zhang G."/>
            <person name="Ye C."/>
            <person name="Mutti N.S."/>
            <person name="Fang X."/>
            <person name="Qin N."/>
            <person name="Donahue G."/>
            <person name="Yang P."/>
            <person name="Li Q."/>
            <person name="Li C."/>
            <person name="Zhang P."/>
            <person name="Huang Z."/>
            <person name="Berger S.L."/>
            <person name="Reinberg D."/>
            <person name="Wang J."/>
            <person name="Liebig J."/>
        </authorList>
    </citation>
    <scope>NUCLEOTIDE SEQUENCE [LARGE SCALE GENOMIC DNA]</scope>
    <source>
        <strain evidence="2 3">R22 G/1</strain>
    </source>
</reference>
<dbReference type="Proteomes" id="UP000008237">
    <property type="component" value="Unassembled WGS sequence"/>
</dbReference>
<protein>
    <submittedName>
        <fullName evidence="2">Uncharacterized protein</fullName>
    </submittedName>
</protein>
<accession>E2BIB5</accession>
<feature type="region of interest" description="Disordered" evidence="1">
    <location>
        <begin position="392"/>
        <end position="425"/>
    </location>
</feature>
<proteinExistence type="predicted"/>